<dbReference type="Gene3D" id="3.10.50.40">
    <property type="match status" value="1"/>
</dbReference>
<dbReference type="InterPro" id="IPR046357">
    <property type="entry name" value="PPIase_dom_sf"/>
</dbReference>
<dbReference type="PROSITE" id="PS50006">
    <property type="entry name" value="FHA_DOMAIN"/>
    <property type="match status" value="1"/>
</dbReference>
<dbReference type="SMART" id="SM00240">
    <property type="entry name" value="FHA"/>
    <property type="match status" value="1"/>
</dbReference>
<evidence type="ECO:0000256" key="1">
    <source>
        <dbReference type="PROSITE-ProRule" id="PRU00278"/>
    </source>
</evidence>
<gene>
    <name evidence="5" type="ORF">MOQ_000049</name>
</gene>
<keyword evidence="1 5" id="KW-0413">Isomerase</keyword>
<name>K2NXC7_TRYCR</name>
<proteinExistence type="predicted"/>
<dbReference type="Gene3D" id="2.60.200.20">
    <property type="match status" value="1"/>
</dbReference>
<accession>K2NXC7</accession>
<reference evidence="5 6" key="1">
    <citation type="journal article" date="2012" name="BMC Genomics">
        <title>Comparative genomic analysis of human infective Trypanosoma cruzi lineages with the bat-restricted subspecies T. cruzi marinkellei.</title>
        <authorList>
            <person name="Franzen O."/>
            <person name="Talavera-Lopez C."/>
            <person name="Ochaya S."/>
            <person name="Butler C.E."/>
            <person name="Messenger L.A."/>
            <person name="Lewis M.D."/>
            <person name="Llewellyn M.S."/>
            <person name="Marinkelle C.J."/>
            <person name="Tyler K.M."/>
            <person name="Miles M.A."/>
            <person name="Andersson B."/>
        </authorList>
    </citation>
    <scope>NUCLEOTIDE SEQUENCE [LARGE SCALE GENOMIC DNA]</scope>
    <source>
        <strain evidence="5 6">B7</strain>
    </source>
</reference>
<dbReference type="CDD" id="cd22675">
    <property type="entry name" value="FHA_Par42-like"/>
    <property type="match status" value="1"/>
</dbReference>
<sequence>MSLPCTNSLLSRVTSIEKAAEVAKKAAPKVVELSEEAKTLSPHVRGVTDPTKLNAQTPFFKCPPWAGLPAVACHLQCSRDGVPLPSFGLERFPFYLFGRSRVCDYVLEHPSISSIHAVLVFHGDQQCFVLMDLGSTNGTKLNGSRIEKKRPLPVPIGSCIQFGFSTRMYKLSRGPPPSSKRLREERGERAVAEENAGNMRCGNVDVKSRHVRDVASSSTPIVAKTTDEVQGDEAFVAGSENHQREVNVVKKENGVAAAVATPYPPHSSSSSSPSLAVNATAMDVPKQPSTVTASEPLPPVTSPPPVKRHLYQVLIKHKDVRRPVSLAPRNKGDKITRSKLDALTLAEAICARHGDHKSVWSLDEFTAVVREYSECGSAKRDGDLGMVESGTYTEKFDAAAFSLGCGMVSAPVETELGVHLIYRAE</sequence>
<feature type="region of interest" description="Disordered" evidence="2">
    <location>
        <begin position="286"/>
        <end position="305"/>
    </location>
</feature>
<dbReference type="Pfam" id="PF00498">
    <property type="entry name" value="FHA"/>
    <property type="match status" value="1"/>
</dbReference>
<dbReference type="SUPFAM" id="SSF49879">
    <property type="entry name" value="SMAD/FHA domain"/>
    <property type="match status" value="1"/>
</dbReference>
<feature type="compositionally biased region" description="Pro residues" evidence="2">
    <location>
        <begin position="296"/>
        <end position="305"/>
    </location>
</feature>
<keyword evidence="1" id="KW-0697">Rotamase</keyword>
<dbReference type="SUPFAM" id="SSF54534">
    <property type="entry name" value="FKBP-like"/>
    <property type="match status" value="1"/>
</dbReference>
<dbReference type="OrthoDB" id="2530521at2759"/>
<evidence type="ECO:0000259" key="3">
    <source>
        <dbReference type="PROSITE" id="PS50006"/>
    </source>
</evidence>
<comment type="caution">
    <text evidence="5">The sequence shown here is derived from an EMBL/GenBank/DDBJ whole genome shotgun (WGS) entry which is preliminary data.</text>
</comment>
<evidence type="ECO:0000313" key="5">
    <source>
        <dbReference type="EMBL" id="EKF39721.1"/>
    </source>
</evidence>
<feature type="domain" description="FHA" evidence="3">
    <location>
        <begin position="95"/>
        <end position="146"/>
    </location>
</feature>
<dbReference type="PROSITE" id="PS50198">
    <property type="entry name" value="PPIC_PPIASE_2"/>
    <property type="match status" value="1"/>
</dbReference>
<keyword evidence="6" id="KW-1185">Reference proteome</keyword>
<evidence type="ECO:0000259" key="4">
    <source>
        <dbReference type="PROSITE" id="PS50198"/>
    </source>
</evidence>
<organism evidence="5 6">
    <name type="scientific">Trypanosoma cruzi marinkellei</name>
    <dbReference type="NCBI Taxonomy" id="85056"/>
    <lineage>
        <taxon>Eukaryota</taxon>
        <taxon>Discoba</taxon>
        <taxon>Euglenozoa</taxon>
        <taxon>Kinetoplastea</taxon>
        <taxon>Metakinetoplastina</taxon>
        <taxon>Trypanosomatida</taxon>
        <taxon>Trypanosomatidae</taxon>
        <taxon>Trypanosoma</taxon>
        <taxon>Schizotrypanum</taxon>
    </lineage>
</organism>
<dbReference type="AlphaFoldDB" id="K2NXC7"/>
<dbReference type="InterPro" id="IPR000253">
    <property type="entry name" value="FHA_dom"/>
</dbReference>
<dbReference type="InterPro" id="IPR008984">
    <property type="entry name" value="SMAD_FHA_dom_sf"/>
</dbReference>
<dbReference type="InterPro" id="IPR050923">
    <property type="entry name" value="Cell_Proc_Reg/RNA_Proc"/>
</dbReference>
<evidence type="ECO:0000256" key="2">
    <source>
        <dbReference type="SAM" id="MobiDB-lite"/>
    </source>
</evidence>
<dbReference type="Proteomes" id="UP000007350">
    <property type="component" value="Unassembled WGS sequence"/>
</dbReference>
<evidence type="ECO:0000313" key="6">
    <source>
        <dbReference type="Proteomes" id="UP000007350"/>
    </source>
</evidence>
<dbReference type="PANTHER" id="PTHR23308">
    <property type="entry name" value="NUCLEAR INHIBITOR OF PROTEIN PHOSPHATASE-1"/>
    <property type="match status" value="1"/>
</dbReference>
<protein>
    <submittedName>
        <fullName evidence="5">Peptidyl-prolyl cis-trans isomerase</fullName>
    </submittedName>
</protein>
<feature type="domain" description="PpiC" evidence="4">
    <location>
        <begin position="305"/>
        <end position="425"/>
    </location>
</feature>
<dbReference type="EMBL" id="AHKC01000152">
    <property type="protein sequence ID" value="EKF39721.1"/>
    <property type="molecule type" value="Genomic_DNA"/>
</dbReference>
<dbReference type="Pfam" id="PF00639">
    <property type="entry name" value="Rotamase"/>
    <property type="match status" value="1"/>
</dbReference>
<dbReference type="GO" id="GO:0003755">
    <property type="term" value="F:peptidyl-prolyl cis-trans isomerase activity"/>
    <property type="evidence" value="ECO:0007669"/>
    <property type="project" value="UniProtKB-KW"/>
</dbReference>
<dbReference type="FunFam" id="2.60.200.20:FF:000019">
    <property type="entry name" value="Nuclear inhibitor of protein phosphatase"/>
    <property type="match status" value="1"/>
</dbReference>
<dbReference type="InterPro" id="IPR000297">
    <property type="entry name" value="PPIase_PpiC"/>
</dbReference>